<evidence type="ECO:0008006" key="4">
    <source>
        <dbReference type="Google" id="ProtNLM"/>
    </source>
</evidence>
<evidence type="ECO:0000313" key="2">
    <source>
        <dbReference type="EMBL" id="AOQ29225.1"/>
    </source>
</evidence>
<sequence length="84" mass="8593">MGKSISKAFKKVVKSTLGAVGLGADDAPKVVEAQTPAPAAPVEVPNDKVEDVDTEATASDEKKVKRSGKRSLQVSRTSGGGISI</sequence>
<evidence type="ECO:0000313" key="3">
    <source>
        <dbReference type="Proteomes" id="UP000223018"/>
    </source>
</evidence>
<feature type="region of interest" description="Disordered" evidence="1">
    <location>
        <begin position="31"/>
        <end position="84"/>
    </location>
</feature>
<name>A0A1C9M200_9CAUD</name>
<dbReference type="InterPro" id="IPR024281">
    <property type="entry name" value="Phage_T7-like_viron_assmbl"/>
</dbReference>
<keyword evidence="3" id="KW-1185">Reference proteome</keyword>
<evidence type="ECO:0000256" key="1">
    <source>
        <dbReference type="SAM" id="MobiDB-lite"/>
    </source>
</evidence>
<dbReference type="Proteomes" id="UP000223018">
    <property type="component" value="Segment"/>
</dbReference>
<accession>A0A1C9M200</accession>
<organism evidence="2 3">
    <name type="scientific">Escherichia phage ZG49</name>
    <dbReference type="NCBI Taxonomy" id="1897641"/>
    <lineage>
        <taxon>Viruses</taxon>
        <taxon>Duplodnaviria</taxon>
        <taxon>Heunggongvirae</taxon>
        <taxon>Uroviricota</taxon>
        <taxon>Caudoviricetes</taxon>
        <taxon>Autographivirales</taxon>
        <taxon>Autotranscriptaviridae</taxon>
        <taxon>Studiervirinae</taxon>
        <taxon>Kayfunavirus</taxon>
        <taxon>Kayfunavirus ZG49</taxon>
    </lineage>
</organism>
<reference evidence="3" key="1">
    <citation type="submission" date="2017-10" db="EMBL/GenBank/DDBJ databases">
        <title>Complete genome sequence of lytic bacteriophage ZG49.</title>
        <authorList>
            <person name="Sun Y."/>
            <person name="Guo Z."/>
            <person name="Hao Y."/>
            <person name="Shi H."/>
            <person name="Li J."/>
        </authorList>
    </citation>
    <scope>NUCLEOTIDE SEQUENCE [LARGE SCALE GENOMIC DNA]</scope>
</reference>
<protein>
    <recommendedName>
        <fullName evidence="4">Tail assembly protein</fullName>
    </recommendedName>
</protein>
<dbReference type="EMBL" id="KX669227">
    <property type="protein sequence ID" value="AOQ29225.1"/>
    <property type="molecule type" value="Genomic_DNA"/>
</dbReference>
<dbReference type="Pfam" id="PF11653">
    <property type="entry name" value="VirionAssem_T7"/>
    <property type="match status" value="1"/>
</dbReference>
<proteinExistence type="predicted"/>